<dbReference type="GO" id="GO:0008270">
    <property type="term" value="F:zinc ion binding"/>
    <property type="evidence" value="ECO:0007669"/>
    <property type="project" value="InterPro"/>
</dbReference>
<evidence type="ECO:0000256" key="6">
    <source>
        <dbReference type="ARBA" id="ARBA00023242"/>
    </source>
</evidence>
<dbReference type="SUPFAM" id="SSF57701">
    <property type="entry name" value="Zn2/Cys6 DNA-binding domain"/>
    <property type="match status" value="1"/>
</dbReference>
<dbReference type="AlphaFoldDB" id="A0A2V5INB3"/>
<evidence type="ECO:0000313" key="10">
    <source>
        <dbReference type="Proteomes" id="UP000248817"/>
    </source>
</evidence>
<proteinExistence type="predicted"/>
<feature type="region of interest" description="Disordered" evidence="7">
    <location>
        <begin position="1"/>
        <end position="27"/>
    </location>
</feature>
<dbReference type="InterPro" id="IPR001138">
    <property type="entry name" value="Zn2Cys6_DnaBD"/>
</dbReference>
<organism evidence="9 10">
    <name type="scientific">Aspergillus indologenus CBS 114.80</name>
    <dbReference type="NCBI Taxonomy" id="1450541"/>
    <lineage>
        <taxon>Eukaryota</taxon>
        <taxon>Fungi</taxon>
        <taxon>Dikarya</taxon>
        <taxon>Ascomycota</taxon>
        <taxon>Pezizomycotina</taxon>
        <taxon>Eurotiomycetes</taxon>
        <taxon>Eurotiomycetidae</taxon>
        <taxon>Eurotiales</taxon>
        <taxon>Aspergillaceae</taxon>
        <taxon>Aspergillus</taxon>
        <taxon>Aspergillus subgen. Circumdati</taxon>
    </lineage>
</organism>
<dbReference type="Proteomes" id="UP000248817">
    <property type="component" value="Unassembled WGS sequence"/>
</dbReference>
<protein>
    <recommendedName>
        <fullName evidence="8">Zn(2)-C6 fungal-type domain-containing protein</fullName>
    </recommendedName>
</protein>
<feature type="region of interest" description="Disordered" evidence="7">
    <location>
        <begin position="106"/>
        <end position="127"/>
    </location>
</feature>
<feature type="compositionally biased region" description="Polar residues" evidence="7">
    <location>
        <begin position="73"/>
        <end position="82"/>
    </location>
</feature>
<keyword evidence="3" id="KW-0805">Transcription regulation</keyword>
<evidence type="ECO:0000256" key="4">
    <source>
        <dbReference type="ARBA" id="ARBA00023125"/>
    </source>
</evidence>
<dbReference type="EMBL" id="KZ825463">
    <property type="protein sequence ID" value="PYI36862.1"/>
    <property type="molecule type" value="Genomic_DNA"/>
</dbReference>
<sequence>MAGPRPSKSNRRRQPPPPPRKRNCKGCTKSKIRCGLERPTCSQCKSRGRKCEYSTDPEISHPTTQTEDLENPDLTSTAESQPSASLAMPIALPSYLVFNSSPASVTSIRERRHPPEGSTRGQQPPVDFTKIDLVPASGAESIRDRWLRPYILPPPGRDEVPKVYHQFTLQYISRILATYPRFMLKDRKVPPIIHPSQVSGEKLPQALANCYSLVRMWENAVPGSEVMVINMIEMEMERLFNELPSQHDYSLLSTFQAYLIYCVMLYFSPRPAAPAAVTDRVMITLMELAFRTARNGFFCVAEASHSRPSWESWIVVASKRRAIFAMYLFSSVYNADQLLPNFIADEVGSAFAPEGRSLWEAPDRETWEREYDRHLLTWEDGMLEISELWRSARTGTVEQRERIERWLQAVDEFGMLLFGVTTHIHGC</sequence>
<feature type="region of interest" description="Disordered" evidence="7">
    <location>
        <begin position="41"/>
        <end position="82"/>
    </location>
</feature>
<keyword evidence="1" id="KW-0479">Metal-binding</keyword>
<keyword evidence="4" id="KW-0238">DNA-binding</keyword>
<reference evidence="9 10" key="1">
    <citation type="submission" date="2018-02" db="EMBL/GenBank/DDBJ databases">
        <title>The genomes of Aspergillus section Nigri reveals drivers in fungal speciation.</title>
        <authorList>
            <consortium name="DOE Joint Genome Institute"/>
            <person name="Vesth T.C."/>
            <person name="Nybo J."/>
            <person name="Theobald S."/>
            <person name="Brandl J."/>
            <person name="Frisvad J.C."/>
            <person name="Nielsen K.F."/>
            <person name="Lyhne E.K."/>
            <person name="Kogle M.E."/>
            <person name="Kuo A."/>
            <person name="Riley R."/>
            <person name="Clum A."/>
            <person name="Nolan M."/>
            <person name="Lipzen A."/>
            <person name="Salamov A."/>
            <person name="Henrissat B."/>
            <person name="Wiebenga A."/>
            <person name="De vries R.P."/>
            <person name="Grigoriev I.V."/>
            <person name="Mortensen U.H."/>
            <person name="Andersen M.R."/>
            <person name="Baker S.E."/>
        </authorList>
    </citation>
    <scope>NUCLEOTIDE SEQUENCE [LARGE SCALE GENOMIC DNA]</scope>
    <source>
        <strain evidence="9 10">CBS 114.80</strain>
    </source>
</reference>
<dbReference type="GO" id="GO:0000981">
    <property type="term" value="F:DNA-binding transcription factor activity, RNA polymerase II-specific"/>
    <property type="evidence" value="ECO:0007669"/>
    <property type="project" value="InterPro"/>
</dbReference>
<evidence type="ECO:0000259" key="8">
    <source>
        <dbReference type="PROSITE" id="PS50048"/>
    </source>
</evidence>
<keyword evidence="6" id="KW-0539">Nucleus</keyword>
<feature type="domain" description="Zn(2)-C6 fungal-type" evidence="8">
    <location>
        <begin position="23"/>
        <end position="53"/>
    </location>
</feature>
<keyword evidence="10" id="KW-1185">Reference proteome</keyword>
<evidence type="ECO:0000256" key="1">
    <source>
        <dbReference type="ARBA" id="ARBA00022723"/>
    </source>
</evidence>
<evidence type="ECO:0000313" key="9">
    <source>
        <dbReference type="EMBL" id="PYI36862.1"/>
    </source>
</evidence>
<gene>
    <name evidence="9" type="ORF">BP00DRAFT_5137</name>
</gene>
<dbReference type="Pfam" id="PF00172">
    <property type="entry name" value="Zn_clus"/>
    <property type="match status" value="1"/>
</dbReference>
<evidence type="ECO:0000256" key="7">
    <source>
        <dbReference type="SAM" id="MobiDB-lite"/>
    </source>
</evidence>
<name>A0A2V5INB3_9EURO</name>
<dbReference type="Gene3D" id="4.10.240.10">
    <property type="entry name" value="Zn(2)-C6 fungal-type DNA-binding domain"/>
    <property type="match status" value="1"/>
</dbReference>
<keyword evidence="5" id="KW-0804">Transcription</keyword>
<evidence type="ECO:0000256" key="3">
    <source>
        <dbReference type="ARBA" id="ARBA00023015"/>
    </source>
</evidence>
<accession>A0A2V5INB3</accession>
<evidence type="ECO:0000256" key="2">
    <source>
        <dbReference type="ARBA" id="ARBA00022833"/>
    </source>
</evidence>
<dbReference type="GO" id="GO:0003677">
    <property type="term" value="F:DNA binding"/>
    <property type="evidence" value="ECO:0007669"/>
    <property type="project" value="UniProtKB-KW"/>
</dbReference>
<keyword evidence="2" id="KW-0862">Zinc</keyword>
<evidence type="ECO:0000256" key="5">
    <source>
        <dbReference type="ARBA" id="ARBA00023163"/>
    </source>
</evidence>
<dbReference type="PROSITE" id="PS50048">
    <property type="entry name" value="ZN2_CY6_FUNGAL_2"/>
    <property type="match status" value="1"/>
</dbReference>
<dbReference type="CDD" id="cd00067">
    <property type="entry name" value="GAL4"/>
    <property type="match status" value="1"/>
</dbReference>
<dbReference type="InterPro" id="IPR036864">
    <property type="entry name" value="Zn2-C6_fun-type_DNA-bd_sf"/>
</dbReference>
<dbReference type="GO" id="GO:0009893">
    <property type="term" value="P:positive regulation of metabolic process"/>
    <property type="evidence" value="ECO:0007669"/>
    <property type="project" value="UniProtKB-ARBA"/>
</dbReference>
<feature type="compositionally biased region" description="Basic residues" evidence="7">
    <location>
        <begin position="8"/>
        <end position="27"/>
    </location>
</feature>
<dbReference type="PANTHER" id="PTHR47660:SF3">
    <property type="entry name" value="FINGER DOMAIN PROTEIN, PUTATIVE (AFU_ORTHOLOGUE AFUA_4G03310)-RELATED"/>
    <property type="match status" value="1"/>
</dbReference>
<dbReference type="PANTHER" id="PTHR47660">
    <property type="entry name" value="TRANSCRIPTION FACTOR WITH C2H2 AND ZN(2)-CYS(6) DNA BINDING DOMAIN (EUROFUNG)-RELATED-RELATED"/>
    <property type="match status" value="1"/>
</dbReference>